<dbReference type="GO" id="GO:0003697">
    <property type="term" value="F:single-stranded DNA binding"/>
    <property type="evidence" value="ECO:0007669"/>
    <property type="project" value="UniProtKB-UniRule"/>
</dbReference>
<dbReference type="NCBIfam" id="TIGR00621">
    <property type="entry name" value="ssb"/>
    <property type="match status" value="1"/>
</dbReference>
<protein>
    <recommendedName>
        <fullName evidence="2 3">Single-stranded DNA-binding protein</fullName>
        <shortName evidence="2">SSB</shortName>
    </recommendedName>
</protein>
<dbReference type="GO" id="GO:0006260">
    <property type="term" value="P:DNA replication"/>
    <property type="evidence" value="ECO:0007669"/>
    <property type="project" value="InterPro"/>
</dbReference>
<dbReference type="EMBL" id="AZRL01000012">
    <property type="protein sequence ID" value="PNR96515.1"/>
    <property type="molecule type" value="Genomic_DNA"/>
</dbReference>
<evidence type="ECO:0000256" key="1">
    <source>
        <dbReference type="ARBA" id="ARBA00023125"/>
    </source>
</evidence>
<organism evidence="4 5">
    <name type="scientific">Petrotoga olearia DSM 13574</name>
    <dbReference type="NCBI Taxonomy" id="1122955"/>
    <lineage>
        <taxon>Bacteria</taxon>
        <taxon>Thermotogati</taxon>
        <taxon>Thermotogota</taxon>
        <taxon>Thermotogae</taxon>
        <taxon>Petrotogales</taxon>
        <taxon>Petrotogaceae</taxon>
        <taxon>Petrotoga</taxon>
    </lineage>
</organism>
<keyword evidence="1 2" id="KW-0238">DNA-binding</keyword>
<evidence type="ECO:0000256" key="2">
    <source>
        <dbReference type="HAMAP-Rule" id="MF_00984"/>
    </source>
</evidence>
<dbReference type="PANTHER" id="PTHR10302:SF27">
    <property type="entry name" value="SINGLE-STRANDED DNA-BINDING PROTEIN"/>
    <property type="match status" value="1"/>
</dbReference>
<dbReference type="InterPro" id="IPR000424">
    <property type="entry name" value="Primosome_PriB/ssb"/>
</dbReference>
<dbReference type="Gene3D" id="2.40.50.140">
    <property type="entry name" value="Nucleic acid-binding proteins"/>
    <property type="match status" value="1"/>
</dbReference>
<comment type="subunit">
    <text evidence="2">Homotetramer.</text>
</comment>
<dbReference type="PROSITE" id="PS50935">
    <property type="entry name" value="SSB"/>
    <property type="match status" value="1"/>
</dbReference>
<comment type="caution">
    <text evidence="4">The sequence shown here is derived from an EMBL/GenBank/DDBJ whole genome shotgun (WGS) entry which is preliminary data.</text>
</comment>
<dbReference type="PANTHER" id="PTHR10302">
    <property type="entry name" value="SINGLE-STRANDED DNA-BINDING PROTEIN"/>
    <property type="match status" value="1"/>
</dbReference>
<dbReference type="Pfam" id="PF00436">
    <property type="entry name" value="SSB"/>
    <property type="match status" value="1"/>
</dbReference>
<accession>A0A2K1P145</accession>
<dbReference type="OrthoDB" id="9809878at2"/>
<gene>
    <name evidence="4" type="ORF">X929_05545</name>
</gene>
<dbReference type="AlphaFoldDB" id="A0A2K1P145"/>
<proteinExistence type="inferred from homology"/>
<reference evidence="4 5" key="1">
    <citation type="submission" date="2013-12" db="EMBL/GenBank/DDBJ databases">
        <title>Comparative genomics of Petrotoga isolates.</title>
        <authorList>
            <person name="Nesbo C.L."/>
            <person name="Charchuk R."/>
            <person name="Chow K."/>
        </authorList>
    </citation>
    <scope>NUCLEOTIDE SEQUENCE [LARGE SCALE GENOMIC DNA]</scope>
    <source>
        <strain evidence="4 5">DSM 13574</strain>
    </source>
</reference>
<dbReference type="RefSeq" id="WP_103067018.1">
    <property type="nucleotide sequence ID" value="NZ_AZRL01000012.1"/>
</dbReference>
<dbReference type="InterPro" id="IPR011344">
    <property type="entry name" value="ssDNA-bd"/>
</dbReference>
<evidence type="ECO:0000256" key="3">
    <source>
        <dbReference type="RuleBase" id="RU000524"/>
    </source>
</evidence>
<dbReference type="HAMAP" id="MF_00984">
    <property type="entry name" value="SSB"/>
    <property type="match status" value="1"/>
</dbReference>
<comment type="caution">
    <text evidence="2">Lacks conserved residue(s) required for the propagation of feature annotation.</text>
</comment>
<dbReference type="SUPFAM" id="SSF50249">
    <property type="entry name" value="Nucleic acid-binding proteins"/>
    <property type="match status" value="1"/>
</dbReference>
<sequence length="171" mass="19605">MSISYNKVILVGRLTRDPEIRSTMNGNNVANFHLAVDRPSSNNQDGTDFIRIVAFGKQADFASNYLKKGKLILVEGSLHINQWTDRDNIKRETAEIWANRMNFMETKKAEQVNEFSDMDITVEEGFFDKDRISDTDPIEEIDDDALLENDELLEESFSDLENHLSSDDKPI</sequence>
<evidence type="ECO:0000313" key="5">
    <source>
        <dbReference type="Proteomes" id="UP000236434"/>
    </source>
</evidence>
<evidence type="ECO:0000313" key="4">
    <source>
        <dbReference type="EMBL" id="PNR96515.1"/>
    </source>
</evidence>
<dbReference type="GO" id="GO:0009295">
    <property type="term" value="C:nucleoid"/>
    <property type="evidence" value="ECO:0007669"/>
    <property type="project" value="TreeGrafter"/>
</dbReference>
<name>A0A2K1P145_9BACT</name>
<dbReference type="CDD" id="cd04496">
    <property type="entry name" value="SSB_OBF"/>
    <property type="match status" value="1"/>
</dbReference>
<dbReference type="InterPro" id="IPR012340">
    <property type="entry name" value="NA-bd_OB-fold"/>
</dbReference>
<dbReference type="Proteomes" id="UP000236434">
    <property type="component" value="Unassembled WGS sequence"/>
</dbReference>